<dbReference type="SUPFAM" id="SSF159238">
    <property type="entry name" value="SO1590-like"/>
    <property type="match status" value="1"/>
</dbReference>
<proteinExistence type="predicted"/>
<dbReference type="EMBL" id="FOSK01000006">
    <property type="protein sequence ID" value="SFK55842.1"/>
    <property type="molecule type" value="Genomic_DNA"/>
</dbReference>
<sequence>MAKIKCTYKVEEWKEEIAEAFSMASKFASVRAQGPLSGEIVGQVSMFYLLAYVTEKEGKYSGYTQISGRYGSHEGTFLVEESGVFDGETVCSSMTVVPGSGTGGFERVSGRGEYVASHGNAVESLLELEFVERAEQA</sequence>
<dbReference type="RefSeq" id="WP_093520067.1">
    <property type="nucleotide sequence ID" value="NZ_FOSK01000006.1"/>
</dbReference>
<accession>A0A1I4AHA3</accession>
<organism evidence="1 2">
    <name type="scientific">Pseudovibrio ascidiaceicola</name>
    <dbReference type="NCBI Taxonomy" id="285279"/>
    <lineage>
        <taxon>Bacteria</taxon>
        <taxon>Pseudomonadati</taxon>
        <taxon>Pseudomonadota</taxon>
        <taxon>Alphaproteobacteria</taxon>
        <taxon>Hyphomicrobiales</taxon>
        <taxon>Stappiaceae</taxon>
        <taxon>Pseudovibrio</taxon>
    </lineage>
</organism>
<dbReference type="Proteomes" id="UP000199598">
    <property type="component" value="Unassembled WGS sequence"/>
</dbReference>
<reference evidence="1 2" key="1">
    <citation type="submission" date="2016-10" db="EMBL/GenBank/DDBJ databases">
        <authorList>
            <person name="Varghese N."/>
            <person name="Submissions S."/>
        </authorList>
    </citation>
    <scope>NUCLEOTIDE SEQUENCE [LARGE SCALE GENOMIC DNA]</scope>
    <source>
        <strain evidence="1 2">DSM 16392</strain>
    </source>
</reference>
<gene>
    <name evidence="1" type="ORF">SAMN04488518_106212</name>
</gene>
<dbReference type="InterPro" id="IPR021607">
    <property type="entry name" value="DUF3224"/>
</dbReference>
<keyword evidence="2" id="KW-1185">Reference proteome</keyword>
<evidence type="ECO:0000313" key="2">
    <source>
        <dbReference type="Proteomes" id="UP000199598"/>
    </source>
</evidence>
<evidence type="ECO:0008006" key="3">
    <source>
        <dbReference type="Google" id="ProtNLM"/>
    </source>
</evidence>
<name>A0A1I4AHA3_9HYPH</name>
<comment type="caution">
    <text evidence="1">The sequence shown here is derived from an EMBL/GenBank/DDBJ whole genome shotgun (WGS) entry which is preliminary data.</text>
</comment>
<protein>
    <recommendedName>
        <fullName evidence="3">DUF3224 domain-containing protein</fullName>
    </recommendedName>
</protein>
<dbReference type="Pfam" id="PF11528">
    <property type="entry name" value="DUF3224"/>
    <property type="match status" value="1"/>
</dbReference>
<evidence type="ECO:0000313" key="1">
    <source>
        <dbReference type="EMBL" id="SFK55842.1"/>
    </source>
</evidence>
<dbReference type="InterPro" id="IPR023159">
    <property type="entry name" value="SO1590-like_sf"/>
</dbReference>
<dbReference type="Gene3D" id="2.40.350.10">
    <property type="entry name" value="SO1590-like"/>
    <property type="match status" value="1"/>
</dbReference>